<dbReference type="SMART" id="SM01043">
    <property type="entry name" value="BTAD"/>
    <property type="match status" value="1"/>
</dbReference>
<keyword evidence="6" id="KW-1185">Reference proteome</keyword>
<proteinExistence type="predicted"/>
<evidence type="ECO:0000313" key="6">
    <source>
        <dbReference type="Proteomes" id="UP001515943"/>
    </source>
</evidence>
<feature type="region of interest" description="Disordered" evidence="3">
    <location>
        <begin position="204"/>
        <end position="235"/>
    </location>
</feature>
<evidence type="ECO:0000256" key="2">
    <source>
        <dbReference type="ARBA" id="ARBA00023163"/>
    </source>
</evidence>
<feature type="compositionally biased region" description="Basic residues" evidence="3">
    <location>
        <begin position="219"/>
        <end position="235"/>
    </location>
</feature>
<name>A0ABX1FH17_9PSEU</name>
<dbReference type="Gene3D" id="1.25.40.10">
    <property type="entry name" value="Tetratricopeptide repeat domain"/>
    <property type="match status" value="1"/>
</dbReference>
<dbReference type="InterPro" id="IPR051677">
    <property type="entry name" value="AfsR-DnrI-RedD_regulator"/>
</dbReference>
<dbReference type="InterPro" id="IPR016032">
    <property type="entry name" value="Sig_transdc_resp-reg_C-effctor"/>
</dbReference>
<feature type="domain" description="Bacterial transcriptional activator" evidence="4">
    <location>
        <begin position="446"/>
        <end position="547"/>
    </location>
</feature>
<keyword evidence="2" id="KW-0804">Transcription</keyword>
<organism evidence="5 6">
    <name type="scientific">Lentzea indica</name>
    <dbReference type="NCBI Taxonomy" id="2604800"/>
    <lineage>
        <taxon>Bacteria</taxon>
        <taxon>Bacillati</taxon>
        <taxon>Actinomycetota</taxon>
        <taxon>Actinomycetes</taxon>
        <taxon>Pseudonocardiales</taxon>
        <taxon>Pseudonocardiaceae</taxon>
        <taxon>Lentzea</taxon>
    </lineage>
</organism>
<evidence type="ECO:0000259" key="4">
    <source>
        <dbReference type="SMART" id="SM01043"/>
    </source>
</evidence>
<dbReference type="SUPFAM" id="SSF48452">
    <property type="entry name" value="TPR-like"/>
    <property type="match status" value="1"/>
</dbReference>
<sequence length="567" mass="62012">MTIARPAGHLIGRSEIVERACSWLRDSVPYSQTRFHQNEHGIYRADCSGFVSMAWGLPGKPEDRHGGLDTPGLVVVSSLILPEELRAGDVIIRADGTNLTRHVVIFAAWAEEPGRYWAYEQAGGHRTRLRAVTYRTRRGRSCTCRAATSACSNRDSLVHGPARRLRHQDPQRGARVLEVAQQLGRQRGDFGGLAAQIVRHMARRPVQRRQPALRPPQHGAHHRGARQPRSRRGQAVRLRGRVQFRPGRARLHLGGPLPGVDRDPLQRGQVQSDLVPLRSAARRDPSRCRRANLMVAEMSCGVATRTSALAPEAGVRTVPLTAVHNVVMSMEQSVAIRRFTDVSPWDADLVPTLAVHLLGPVDVRFSDVTITLDRPLERALVARLSLARGVAVSDERLARDLWGDVDLARPRERLRVLASRLRANLGEASSALSRTGAGYVLDAEPSDVVAAEQALSDGSREAVASALALWRGDSLADLRAVPFGFAEGERLDALRVDLRVALLAGSQEAGAGIELRAELEELVSEHPLHERLSCMLALASRRHCPVPTRPSPSPNASVTPSAPPTWA</sequence>
<feature type="region of interest" description="Disordered" evidence="3">
    <location>
        <begin position="543"/>
        <end position="567"/>
    </location>
</feature>
<reference evidence="5 6" key="1">
    <citation type="submission" date="2019-08" db="EMBL/GenBank/DDBJ databases">
        <title>Lentzea from Indian Himalayas.</title>
        <authorList>
            <person name="Mandal S."/>
            <person name="Mallick Gupta A."/>
            <person name="Maiti P.K."/>
            <person name="Sarkar J."/>
            <person name="Mandal S."/>
        </authorList>
    </citation>
    <scope>NUCLEOTIDE SEQUENCE [LARGE SCALE GENOMIC DNA]</scope>
    <source>
        <strain evidence="5 6">PSKA42</strain>
    </source>
</reference>
<dbReference type="Pfam" id="PF03704">
    <property type="entry name" value="BTAD"/>
    <property type="match status" value="1"/>
</dbReference>
<evidence type="ECO:0000256" key="3">
    <source>
        <dbReference type="SAM" id="MobiDB-lite"/>
    </source>
</evidence>
<dbReference type="EMBL" id="VSRL01000045">
    <property type="protein sequence ID" value="NKE58070.1"/>
    <property type="molecule type" value="Genomic_DNA"/>
</dbReference>
<dbReference type="PANTHER" id="PTHR35807:SF1">
    <property type="entry name" value="TRANSCRIPTIONAL REGULATOR REDD"/>
    <property type="match status" value="1"/>
</dbReference>
<dbReference type="InterPro" id="IPR011990">
    <property type="entry name" value="TPR-like_helical_dom_sf"/>
</dbReference>
<dbReference type="Gene3D" id="3.90.1720.10">
    <property type="entry name" value="endopeptidase domain like (from Nostoc punctiforme)"/>
    <property type="match status" value="1"/>
</dbReference>
<gene>
    <name evidence="5" type="ORF">FXN61_15030</name>
</gene>
<accession>A0ABX1FH17</accession>
<keyword evidence="1" id="KW-0805">Transcription regulation</keyword>
<comment type="caution">
    <text evidence="5">The sequence shown here is derived from an EMBL/GenBank/DDBJ whole genome shotgun (WGS) entry which is preliminary data.</text>
</comment>
<dbReference type="SUPFAM" id="SSF46894">
    <property type="entry name" value="C-terminal effector domain of the bipartite response regulators"/>
    <property type="match status" value="1"/>
</dbReference>
<protein>
    <recommendedName>
        <fullName evidence="4">Bacterial transcriptional activator domain-containing protein</fullName>
    </recommendedName>
</protein>
<evidence type="ECO:0000256" key="1">
    <source>
        <dbReference type="ARBA" id="ARBA00023015"/>
    </source>
</evidence>
<dbReference type="InterPro" id="IPR036388">
    <property type="entry name" value="WH-like_DNA-bd_sf"/>
</dbReference>
<evidence type="ECO:0000313" key="5">
    <source>
        <dbReference type="EMBL" id="NKE58070.1"/>
    </source>
</evidence>
<dbReference type="InterPro" id="IPR005158">
    <property type="entry name" value="BTAD"/>
</dbReference>
<dbReference type="Proteomes" id="UP001515943">
    <property type="component" value="Unassembled WGS sequence"/>
</dbReference>
<dbReference type="Gene3D" id="1.10.10.10">
    <property type="entry name" value="Winged helix-like DNA-binding domain superfamily/Winged helix DNA-binding domain"/>
    <property type="match status" value="1"/>
</dbReference>
<dbReference type="PANTHER" id="PTHR35807">
    <property type="entry name" value="TRANSCRIPTIONAL REGULATOR REDD-RELATED"/>
    <property type="match status" value="1"/>
</dbReference>